<comment type="caution">
    <text evidence="2">The sequence shown here is derived from an EMBL/GenBank/DDBJ whole genome shotgun (WGS) entry which is preliminary data.</text>
</comment>
<dbReference type="InterPro" id="IPR004353">
    <property type="entry name" value="Mon1"/>
</dbReference>
<dbReference type="GO" id="GO:0006623">
    <property type="term" value="P:protein targeting to vacuole"/>
    <property type="evidence" value="ECO:0007669"/>
    <property type="project" value="InterPro"/>
</dbReference>
<dbReference type="PANTHER" id="PTHR13027">
    <property type="entry name" value="SAND PROTEIN-RELATED"/>
    <property type="match status" value="1"/>
</dbReference>
<reference evidence="3" key="2">
    <citation type="journal article" date="2021" name="Sci. Data">
        <title>Chromosome-scale genome sequencing, assembly and annotation of six genomes from subfamily Leishmaniinae.</title>
        <authorList>
            <person name="Almutairi H."/>
            <person name="Urbaniak M.D."/>
            <person name="Bates M.D."/>
            <person name="Jariyapan N."/>
            <person name="Kwakye-Nuako G."/>
            <person name="Thomaz Soccol V."/>
            <person name="Al-Salem W.S."/>
            <person name="Dillon R.J."/>
            <person name="Bates P.A."/>
            <person name="Gatherer D."/>
        </authorList>
    </citation>
    <scope>NUCLEOTIDE SEQUENCE [LARGE SCALE GENOMIC DNA]</scope>
</reference>
<evidence type="ECO:0000313" key="3">
    <source>
        <dbReference type="Proteomes" id="UP000674143"/>
    </source>
</evidence>
<keyword evidence="3" id="KW-1185">Reference proteome</keyword>
<dbReference type="PANTHER" id="PTHR13027:SF7">
    <property type="entry name" value="VACUOLAR FUSION PROTEIN MON1 HOMOLOG"/>
    <property type="match status" value="1"/>
</dbReference>
<dbReference type="Proteomes" id="UP000674143">
    <property type="component" value="Unassembled WGS sequence"/>
</dbReference>
<accession>A0A836KCV2</accession>
<reference evidence="3" key="1">
    <citation type="journal article" date="2021" name="Microbiol. Resour. Announc.">
        <title>LGAAP: Leishmaniinae Genome Assembly and Annotation Pipeline.</title>
        <authorList>
            <person name="Almutairi H."/>
            <person name="Urbaniak M.D."/>
            <person name="Bates M.D."/>
            <person name="Jariyapan N."/>
            <person name="Kwakye-Nuako G."/>
            <person name="Thomaz-Soccol V."/>
            <person name="Al-Salem W.S."/>
            <person name="Dillon R.J."/>
            <person name="Bates P.A."/>
            <person name="Gatherer D."/>
        </authorList>
    </citation>
    <scope>NUCLEOTIDE SEQUENCE [LARGE SCALE GENOMIC DNA]</scope>
</reference>
<dbReference type="InterPro" id="IPR043971">
    <property type="entry name" value="FUZ/MON1/HPS1_longin_2"/>
</dbReference>
<feature type="domain" description="FUZ/MON1/HPS1 second Longin" evidence="1">
    <location>
        <begin position="312"/>
        <end position="409"/>
    </location>
</feature>
<protein>
    <recommendedName>
        <fullName evidence="1">FUZ/MON1/HPS1 second Longin domain-containing protein</fullName>
    </recommendedName>
</protein>
<dbReference type="Pfam" id="PF19037">
    <property type="entry name" value="Fuz_longin_2"/>
    <property type="match status" value="1"/>
</dbReference>
<dbReference type="GeneID" id="92356793"/>
<evidence type="ECO:0000313" key="2">
    <source>
        <dbReference type="EMBL" id="KAG5467707.1"/>
    </source>
</evidence>
<dbReference type="EMBL" id="JAFHLR010000034">
    <property type="protein sequence ID" value="KAG5467707.1"/>
    <property type="molecule type" value="Genomic_DNA"/>
</dbReference>
<sequence>MSMPMHRTAASAPAGSDKATCDDPMAVLWQYERHVLVFTRAGKPVFSQHGDEEKLSPLCALLQVLLHMHNEEGGNEQGRGPSQPAPVLDGAASSATVKDEVRQIVYYRTLATPGQVRRQGDVGEQALTLFFYVEGELMYVMAERSVASSPTADAEKTSSGGDCKPPPVASHCLAQLRHVHHCILLVLPTINALLERTPGLDVMATYTSADRAALRELIESYQTELTYSVGAVATLALAKEKRRVVEEALLHCYRSCGVGAAGPPAQQLFSFLYFKNYLVAAVGPPETYVADMNIAGSVPLALGPGTALCGGLHVDDALLLYRYARSLVSRQAGEAWVPVCLPRFNSTGYLWCYAVDFTCYVRELRQQQGMTVWPRVWEAHTELDVLLLHVSASQDDFTALSRCTRRFSQLLYAPTVGDNFYYRLEEELYYRAPAPLTELLSLSHMSPSACSAHDVSGRPGGVPLWYSVVIQDGDAAFLDAPEGEEAKAATRATAAAKHTRDCPSASIRLLFESQPSPLLNITTEDDVKDFRQLVTRYQAQLRATSSSPSAQCMLLVRHSSAITIAMVRPTPATLATLAAHFFSPQNPFSVPSDDTAAGGETEGARHQGRYGAAAASRRGVSYATWVEAICALGVTELMAVLPAATPEAMVWYWVAHLLFMAVQRRGRFVVRQLIGGRC</sequence>
<dbReference type="GO" id="GO:0016192">
    <property type="term" value="P:vesicle-mediated transport"/>
    <property type="evidence" value="ECO:0007669"/>
    <property type="project" value="InterPro"/>
</dbReference>
<gene>
    <name evidence="2" type="ORF">LSCM4_00786</name>
</gene>
<evidence type="ECO:0000259" key="1">
    <source>
        <dbReference type="Pfam" id="PF19037"/>
    </source>
</evidence>
<proteinExistence type="predicted"/>
<name>A0A836KCV2_9TRYP</name>
<dbReference type="RefSeq" id="XP_067059509.1">
    <property type="nucleotide sequence ID" value="XM_067202859.1"/>
</dbReference>
<organism evidence="2 3">
    <name type="scientific">Leishmania orientalis</name>
    <dbReference type="NCBI Taxonomy" id="2249476"/>
    <lineage>
        <taxon>Eukaryota</taxon>
        <taxon>Discoba</taxon>
        <taxon>Euglenozoa</taxon>
        <taxon>Kinetoplastea</taxon>
        <taxon>Metakinetoplastina</taxon>
        <taxon>Trypanosomatida</taxon>
        <taxon>Trypanosomatidae</taxon>
        <taxon>Leishmaniinae</taxon>
        <taxon>Leishmania</taxon>
    </lineage>
</organism>
<dbReference type="KEGG" id="loi:92356793"/>
<dbReference type="SMR" id="A0A836KCV2"/>
<dbReference type="AlphaFoldDB" id="A0A836KCV2"/>